<evidence type="ECO:0000256" key="15">
    <source>
        <dbReference type="ARBA" id="ARBA00023277"/>
    </source>
</evidence>
<dbReference type="GO" id="GO:0009986">
    <property type="term" value="C:cell surface"/>
    <property type="evidence" value="ECO:0007669"/>
    <property type="project" value="TreeGrafter"/>
</dbReference>
<accession>B6QLU3</accession>
<keyword evidence="24" id="KW-0812">Transmembrane</keyword>
<keyword evidence="14" id="KW-0325">Glycoprotein</keyword>
<comment type="function">
    <text evidence="19">Glucanases play a role in cell expansion during growth, in cell-cell fusion during mating, and in spore release during sporulation. This enzyme may be involved in beta-glucan degradation and also function biosynthetically as a transglycosylase.</text>
</comment>
<keyword evidence="13 24" id="KW-0472">Membrane</keyword>
<evidence type="ECO:0000256" key="25">
    <source>
        <dbReference type="SAM" id="SignalP"/>
    </source>
</evidence>
<evidence type="ECO:0000256" key="4">
    <source>
        <dbReference type="ARBA" id="ARBA00008773"/>
    </source>
</evidence>
<keyword evidence="16" id="KW-0449">Lipoprotein</keyword>
<dbReference type="InterPro" id="IPR000490">
    <property type="entry name" value="Glyco_hydro_17"/>
</dbReference>
<keyword evidence="12" id="KW-0378">Hydrolase</keyword>
<evidence type="ECO:0000256" key="7">
    <source>
        <dbReference type="ARBA" id="ARBA00022475"/>
    </source>
</evidence>
<evidence type="ECO:0000256" key="21">
    <source>
        <dbReference type="ARBA" id="ARBA00032906"/>
    </source>
</evidence>
<dbReference type="SUPFAM" id="SSF51445">
    <property type="entry name" value="(Trans)glycosidases"/>
    <property type="match status" value="1"/>
</dbReference>
<evidence type="ECO:0000256" key="23">
    <source>
        <dbReference type="SAM" id="MobiDB-lite"/>
    </source>
</evidence>
<evidence type="ECO:0000313" key="27">
    <source>
        <dbReference type="Proteomes" id="UP000001294"/>
    </source>
</evidence>
<evidence type="ECO:0000256" key="16">
    <source>
        <dbReference type="ARBA" id="ARBA00023288"/>
    </source>
</evidence>
<evidence type="ECO:0000256" key="11">
    <source>
        <dbReference type="ARBA" id="ARBA00022729"/>
    </source>
</evidence>
<feature type="transmembrane region" description="Helical" evidence="24">
    <location>
        <begin position="451"/>
        <end position="472"/>
    </location>
</feature>
<dbReference type="PANTHER" id="PTHR16631:SF13">
    <property type="entry name" value="GLUCAN ENDO-1,3-BETA-GLUCOSIDASE EGLC-RELATED"/>
    <property type="match status" value="1"/>
</dbReference>
<proteinExistence type="inferred from homology"/>
<feature type="region of interest" description="Disordered" evidence="23">
    <location>
        <begin position="327"/>
        <end position="358"/>
    </location>
</feature>
<dbReference type="EMBL" id="DS995903">
    <property type="protein sequence ID" value="EEA22070.1"/>
    <property type="molecule type" value="Genomic_DNA"/>
</dbReference>
<evidence type="ECO:0000256" key="8">
    <source>
        <dbReference type="ARBA" id="ARBA00022512"/>
    </source>
</evidence>
<dbReference type="HOGENOM" id="CLU_028820_1_0_1"/>
<dbReference type="GO" id="GO:0098552">
    <property type="term" value="C:side of membrane"/>
    <property type="evidence" value="ECO:0007669"/>
    <property type="project" value="UniProtKB-KW"/>
</dbReference>
<dbReference type="GO" id="GO:0000272">
    <property type="term" value="P:polysaccharide catabolic process"/>
    <property type="evidence" value="ECO:0007669"/>
    <property type="project" value="UniProtKB-KW"/>
</dbReference>
<evidence type="ECO:0000256" key="20">
    <source>
        <dbReference type="ARBA" id="ARBA00032134"/>
    </source>
</evidence>
<evidence type="ECO:0000256" key="14">
    <source>
        <dbReference type="ARBA" id="ARBA00023180"/>
    </source>
</evidence>
<evidence type="ECO:0000256" key="6">
    <source>
        <dbReference type="ARBA" id="ARBA00019762"/>
    </source>
</evidence>
<evidence type="ECO:0000256" key="19">
    <source>
        <dbReference type="ARBA" id="ARBA00025152"/>
    </source>
</evidence>
<evidence type="ECO:0000256" key="5">
    <source>
        <dbReference type="ARBA" id="ARBA00012780"/>
    </source>
</evidence>
<comment type="catalytic activity">
    <reaction evidence="1">
        <text>Hydrolysis of (1-&gt;3)-beta-D-glucosidic linkages in (1-&gt;3)-beta-D-glucans.</text>
        <dbReference type="EC" id="3.2.1.39"/>
    </reaction>
</comment>
<dbReference type="PhylomeDB" id="B6QLU3"/>
<keyword evidence="11 25" id="KW-0732">Signal</keyword>
<evidence type="ECO:0000256" key="13">
    <source>
        <dbReference type="ARBA" id="ARBA00023136"/>
    </source>
</evidence>
<comment type="similarity">
    <text evidence="4 22">Belongs to the glycosyl hydrolase 17 family.</text>
</comment>
<evidence type="ECO:0000256" key="12">
    <source>
        <dbReference type="ARBA" id="ARBA00022801"/>
    </source>
</evidence>
<evidence type="ECO:0000256" key="2">
    <source>
        <dbReference type="ARBA" id="ARBA00004191"/>
    </source>
</evidence>
<dbReference type="GO" id="GO:0071555">
    <property type="term" value="P:cell wall organization"/>
    <property type="evidence" value="ECO:0007669"/>
    <property type="project" value="UniProtKB-KW"/>
</dbReference>
<evidence type="ECO:0000256" key="17">
    <source>
        <dbReference type="ARBA" id="ARBA00023316"/>
    </source>
</evidence>
<comment type="subcellular location">
    <subcellularLocation>
        <location evidence="3">Cell membrane</location>
        <topology evidence="3">Lipid-anchor</topology>
        <topology evidence="3">GPI-anchor</topology>
    </subcellularLocation>
    <subcellularLocation>
        <location evidence="2">Secreted</location>
        <location evidence="2">Cell wall</location>
    </subcellularLocation>
</comment>
<feature type="signal peptide" evidence="25">
    <location>
        <begin position="1"/>
        <end position="22"/>
    </location>
</feature>
<dbReference type="EC" id="3.2.1.39" evidence="5"/>
<dbReference type="GO" id="GO:0009277">
    <property type="term" value="C:fungal-type cell wall"/>
    <property type="evidence" value="ECO:0007669"/>
    <property type="project" value="TreeGrafter"/>
</dbReference>
<evidence type="ECO:0000256" key="24">
    <source>
        <dbReference type="SAM" id="Phobius"/>
    </source>
</evidence>
<dbReference type="GO" id="GO:0042973">
    <property type="term" value="F:glucan endo-1,3-beta-D-glucosidase activity"/>
    <property type="evidence" value="ECO:0007669"/>
    <property type="project" value="UniProtKB-EC"/>
</dbReference>
<dbReference type="PANTHER" id="PTHR16631">
    <property type="entry name" value="GLUCAN 1,3-BETA-GLUCOSIDASE"/>
    <property type="match status" value="1"/>
</dbReference>
<dbReference type="GO" id="GO:0005576">
    <property type="term" value="C:extracellular region"/>
    <property type="evidence" value="ECO:0007669"/>
    <property type="project" value="TreeGrafter"/>
</dbReference>
<reference evidence="27" key="1">
    <citation type="journal article" date="2015" name="Genome Announc.">
        <title>Genome sequence of the AIDS-associated pathogen Penicillium marneffei (ATCC18224) and its near taxonomic relative Talaromyces stipitatus (ATCC10500).</title>
        <authorList>
            <person name="Nierman W.C."/>
            <person name="Fedorova-Abrams N.D."/>
            <person name="Andrianopoulos A."/>
        </authorList>
    </citation>
    <scope>NUCLEOTIDE SEQUENCE [LARGE SCALE GENOMIC DNA]</scope>
    <source>
        <strain evidence="27">ATCC 18224 / CBS 334.59 / QM 7333</strain>
    </source>
</reference>
<dbReference type="Pfam" id="PF00332">
    <property type="entry name" value="Glyco_hydro_17"/>
    <property type="match status" value="1"/>
</dbReference>
<keyword evidence="7" id="KW-1003">Cell membrane</keyword>
<evidence type="ECO:0000256" key="9">
    <source>
        <dbReference type="ARBA" id="ARBA00022525"/>
    </source>
</evidence>
<dbReference type="Gene3D" id="3.20.20.80">
    <property type="entry name" value="Glycosidases"/>
    <property type="match status" value="1"/>
</dbReference>
<dbReference type="STRING" id="441960.B6QLU3"/>
<dbReference type="Proteomes" id="UP000001294">
    <property type="component" value="Unassembled WGS sequence"/>
</dbReference>
<dbReference type="InterPro" id="IPR017853">
    <property type="entry name" value="GH"/>
</dbReference>
<organism evidence="26 27">
    <name type="scientific">Talaromyces marneffei (strain ATCC 18224 / CBS 334.59 / QM 7333)</name>
    <name type="common">Penicillium marneffei</name>
    <dbReference type="NCBI Taxonomy" id="441960"/>
    <lineage>
        <taxon>Eukaryota</taxon>
        <taxon>Fungi</taxon>
        <taxon>Dikarya</taxon>
        <taxon>Ascomycota</taxon>
        <taxon>Pezizomycotina</taxon>
        <taxon>Eurotiomycetes</taxon>
        <taxon>Eurotiomycetidae</taxon>
        <taxon>Eurotiales</taxon>
        <taxon>Trichocomaceae</taxon>
        <taxon>Talaromyces</taxon>
        <taxon>Talaromyces sect. Talaromyces</taxon>
    </lineage>
</organism>
<feature type="chain" id="PRO_5002848390" description="Probable glucan endo-1,3-beta-glucosidase eglC" evidence="25">
    <location>
        <begin position="23"/>
        <end position="473"/>
    </location>
</feature>
<evidence type="ECO:0000256" key="3">
    <source>
        <dbReference type="ARBA" id="ARBA00004609"/>
    </source>
</evidence>
<keyword evidence="18" id="KW-0624">Polysaccharide degradation</keyword>
<keyword evidence="24" id="KW-1133">Transmembrane helix</keyword>
<keyword evidence="10" id="KW-0336">GPI-anchor</keyword>
<dbReference type="InterPro" id="IPR050732">
    <property type="entry name" value="Beta-glucan_modifiers"/>
</dbReference>
<keyword evidence="17" id="KW-0961">Cell wall biogenesis/degradation</keyword>
<evidence type="ECO:0000313" key="26">
    <source>
        <dbReference type="EMBL" id="EEA22070.1"/>
    </source>
</evidence>
<dbReference type="VEuPathDB" id="FungiDB:PMAA_058500"/>
<protein>
    <recommendedName>
        <fullName evidence="6">Probable glucan endo-1,3-beta-glucosidase eglC</fullName>
        <ecNumber evidence="5">3.2.1.39</ecNumber>
    </recommendedName>
    <alternativeName>
        <fullName evidence="20">Endo-1,3-beta-glucanase eglC</fullName>
    </alternativeName>
    <alternativeName>
        <fullName evidence="21">Laminarinase eglC</fullName>
    </alternativeName>
</protein>
<feature type="compositionally biased region" description="Low complexity" evidence="23">
    <location>
        <begin position="402"/>
        <end position="433"/>
    </location>
</feature>
<gene>
    <name evidence="26" type="ORF">PMAA_058500</name>
</gene>
<dbReference type="GO" id="GO:0005886">
    <property type="term" value="C:plasma membrane"/>
    <property type="evidence" value="ECO:0007669"/>
    <property type="project" value="UniProtKB-SubCell"/>
</dbReference>
<dbReference type="OrthoDB" id="1293114at2759"/>
<keyword evidence="9" id="KW-0964">Secreted</keyword>
<sequence>MPININLVNALTLAMSVSPAAAAIKGFNYGANFNDYSVKTQADFEAEFKTAQGLEGTEGFTSARLYTMIQGGTTNTPISAIPAAIKTNTTLLLGLWASGDTFNNEVEALKTAISTYGSELANLIVGISVGSEDLYRNSDMGIKAKAGIGKNPEDIVNGIKAVRATIAGTAISHAPIGHVDTWTAWYNTSNKDVIDAVDWLGLDAYPYFQNTDSNDVTSGKSLFLDAVNKINSASNGKSLWVTETGWPVSGKQENLAVASVEAAKTYWDEVGCGLLFDKVNTYWYILQDAAKSTPSPSFGIIGSELTTTPLFNLTCPAIVSTSATSSATSTASMGSSTGSVTSSPATTSASEAASSTTGVTSFPAGFTTGVSWTGASHFFHPPSSLLPPISISIIKTDIENIGPSTHTGTSGAAATGTAGTSGTPGSATSPSGTTGTGASGSSATKPAFTGAANTVSASVAGIIAAIFAAVVAF</sequence>
<dbReference type="AlphaFoldDB" id="B6QLU3"/>
<keyword evidence="15" id="KW-0119">Carbohydrate metabolism</keyword>
<keyword evidence="8" id="KW-0134">Cell wall</keyword>
<evidence type="ECO:0000256" key="18">
    <source>
        <dbReference type="ARBA" id="ARBA00023326"/>
    </source>
</evidence>
<evidence type="ECO:0000256" key="10">
    <source>
        <dbReference type="ARBA" id="ARBA00022622"/>
    </source>
</evidence>
<feature type="region of interest" description="Disordered" evidence="23">
    <location>
        <begin position="402"/>
        <end position="443"/>
    </location>
</feature>
<evidence type="ECO:0000256" key="1">
    <source>
        <dbReference type="ARBA" id="ARBA00000382"/>
    </source>
</evidence>
<dbReference type="FunFam" id="3.20.20.80:FF:000233">
    <property type="entry name" value="Probable glucan endo-1,3-beta-glucosidase eglC"/>
    <property type="match status" value="1"/>
</dbReference>
<evidence type="ECO:0000256" key="22">
    <source>
        <dbReference type="RuleBase" id="RU004335"/>
    </source>
</evidence>
<keyword evidence="27" id="KW-1185">Reference proteome</keyword>
<name>B6QLU3_TALMQ</name>